<accession>A0A9D1DQ39</accession>
<evidence type="ECO:0000313" key="13">
    <source>
        <dbReference type="EMBL" id="HIR56984.1"/>
    </source>
</evidence>
<comment type="subunit">
    <text evidence="11">Homotetramer.</text>
</comment>
<comment type="pathway">
    <text evidence="1 11">Metabolic intermediate biosynthesis; chorismate biosynthesis; chorismate from D-erythrose 4-phosphate and phosphoenolpyruvate: step 7/7.</text>
</comment>
<dbReference type="NCBIfam" id="TIGR00033">
    <property type="entry name" value="aroC"/>
    <property type="match status" value="1"/>
</dbReference>
<protein>
    <recommendedName>
        <fullName evidence="3 11">Chorismate synthase</fullName>
        <shortName evidence="11">CS</shortName>
        <ecNumber evidence="3 11">4.2.3.5</ecNumber>
    </recommendedName>
    <alternativeName>
        <fullName evidence="11">5-enolpyruvylshikimate-3-phosphate phospholyase</fullName>
    </alternativeName>
</protein>
<feature type="binding site" evidence="11">
    <location>
        <position position="47"/>
    </location>
    <ligand>
        <name>NADP(+)</name>
        <dbReference type="ChEBI" id="CHEBI:58349"/>
    </ligand>
</feature>
<dbReference type="Gene3D" id="3.60.150.10">
    <property type="entry name" value="Chorismate synthase AroC"/>
    <property type="match status" value="1"/>
</dbReference>
<evidence type="ECO:0000256" key="9">
    <source>
        <dbReference type="ARBA" id="ARBA00023141"/>
    </source>
</evidence>
<keyword evidence="4 11" id="KW-0028">Amino-acid biosynthesis</keyword>
<evidence type="ECO:0000256" key="7">
    <source>
        <dbReference type="ARBA" id="ARBA00022827"/>
    </source>
</evidence>
<keyword evidence="9 11" id="KW-0057">Aromatic amino acid biosynthesis</keyword>
<dbReference type="PANTHER" id="PTHR21085:SF0">
    <property type="entry name" value="CHORISMATE SYNTHASE"/>
    <property type="match status" value="1"/>
</dbReference>
<gene>
    <name evidence="11 13" type="primary">aroC</name>
    <name evidence="13" type="ORF">IAA54_04890</name>
</gene>
<feature type="binding site" evidence="11">
    <location>
        <begin position="304"/>
        <end position="308"/>
    </location>
    <ligand>
        <name>FMN</name>
        <dbReference type="ChEBI" id="CHEBI:58210"/>
    </ligand>
</feature>
<evidence type="ECO:0000256" key="12">
    <source>
        <dbReference type="SAM" id="MobiDB-lite"/>
    </source>
</evidence>
<dbReference type="GO" id="GO:0010181">
    <property type="term" value="F:FMN binding"/>
    <property type="evidence" value="ECO:0007669"/>
    <property type="project" value="TreeGrafter"/>
</dbReference>
<keyword evidence="6 11" id="KW-0288">FMN</keyword>
<dbReference type="PROSITE" id="PS00789">
    <property type="entry name" value="CHORISMATE_SYNTHASE_3"/>
    <property type="match status" value="1"/>
</dbReference>
<dbReference type="AlphaFoldDB" id="A0A9D1DQ39"/>
<dbReference type="GO" id="GO:0009423">
    <property type="term" value="P:chorismate biosynthetic process"/>
    <property type="evidence" value="ECO:0007669"/>
    <property type="project" value="UniProtKB-UniRule"/>
</dbReference>
<comment type="similarity">
    <text evidence="2 11">Belongs to the chorismate synthase family.</text>
</comment>
<proteinExistence type="inferred from homology"/>
<evidence type="ECO:0000256" key="1">
    <source>
        <dbReference type="ARBA" id="ARBA00005044"/>
    </source>
</evidence>
<keyword evidence="5 11" id="KW-0285">Flavoprotein</keyword>
<evidence type="ECO:0000256" key="6">
    <source>
        <dbReference type="ARBA" id="ARBA00022643"/>
    </source>
</evidence>
<dbReference type="PIRSF" id="PIRSF001456">
    <property type="entry name" value="Chorismate_synth"/>
    <property type="match status" value="1"/>
</dbReference>
<comment type="function">
    <text evidence="11">Catalyzes the anti-1,4-elimination of the C-3 phosphate and the C-6 proR hydrogen from 5-enolpyruvylshikimate-3-phosphate (EPSP) to yield chorismate, which is the branch point compound that serves as the starting substrate for the three terminal pathways of aromatic amino acid biosynthesis. This reaction introduces a second double bond into the aromatic ring system.</text>
</comment>
<reference evidence="13" key="1">
    <citation type="submission" date="2020-10" db="EMBL/GenBank/DDBJ databases">
        <authorList>
            <person name="Gilroy R."/>
        </authorList>
    </citation>
    <scope>NUCLEOTIDE SEQUENCE</scope>
    <source>
        <strain evidence="13">ChiSjej1B19-7085</strain>
    </source>
</reference>
<evidence type="ECO:0000256" key="2">
    <source>
        <dbReference type="ARBA" id="ARBA00008014"/>
    </source>
</evidence>
<keyword evidence="10 11" id="KW-0456">Lyase</keyword>
<feature type="binding site" evidence="11">
    <location>
        <begin position="125"/>
        <end position="127"/>
    </location>
    <ligand>
        <name>FMN</name>
        <dbReference type="ChEBI" id="CHEBI:58210"/>
    </ligand>
</feature>
<sequence>MSSAWGDYIKISIFGESHGEGIGVVLDNLPAGEAIDMDAVLRQMARRAPGRDRSSTPRKEADTPRILSGFLDGKTTGAPLCAVIENTNTRSADYKNIELLPRPGHSDYPGFVRYGGFNDVRGGGHFSGRLTAPLTFAGAVCRQILLRRGIHIGGHVAAIAGVKDTPFDMVNVSAAQLDALSEIYFPLNDREKETEMREKIEAARLSLDSVGGIAEIAAVGVPAGIGSPMFYGVENVLSSIMYGVPAVKGLEFGIGFGAADLRGSQDNDPYEMVDGEIRTKTNNCGGILGGITTGMPIVVRAVVKPTSSIAQEQDTVDLTKRVNAKLSVHGRHDPCIVPRAVPVLESAMAIGLINLLAERGKL</sequence>
<dbReference type="InterPro" id="IPR000453">
    <property type="entry name" value="Chorismate_synth"/>
</dbReference>
<dbReference type="GO" id="GO:0008652">
    <property type="term" value="P:amino acid biosynthetic process"/>
    <property type="evidence" value="ECO:0007669"/>
    <property type="project" value="UniProtKB-KW"/>
</dbReference>
<dbReference type="GO" id="GO:0005829">
    <property type="term" value="C:cytosol"/>
    <property type="evidence" value="ECO:0007669"/>
    <property type="project" value="TreeGrafter"/>
</dbReference>
<dbReference type="EMBL" id="DVHF01000054">
    <property type="protein sequence ID" value="HIR56984.1"/>
    <property type="molecule type" value="Genomic_DNA"/>
</dbReference>
<feature type="binding site" evidence="11">
    <location>
        <position position="331"/>
    </location>
    <ligand>
        <name>FMN</name>
        <dbReference type="ChEBI" id="CHEBI:58210"/>
    </ligand>
</feature>
<dbReference type="PROSITE" id="PS00788">
    <property type="entry name" value="CHORISMATE_SYNTHASE_2"/>
    <property type="match status" value="1"/>
</dbReference>
<comment type="caution">
    <text evidence="11">Lacks conserved residue(s) required for the propagation of feature annotation.</text>
</comment>
<dbReference type="PANTHER" id="PTHR21085">
    <property type="entry name" value="CHORISMATE SYNTHASE"/>
    <property type="match status" value="1"/>
</dbReference>
<evidence type="ECO:0000256" key="8">
    <source>
        <dbReference type="ARBA" id="ARBA00022857"/>
    </source>
</evidence>
<dbReference type="Pfam" id="PF01264">
    <property type="entry name" value="Chorismate_synt"/>
    <property type="match status" value="1"/>
</dbReference>
<feature type="compositionally biased region" description="Basic and acidic residues" evidence="12">
    <location>
        <begin position="49"/>
        <end position="63"/>
    </location>
</feature>
<name>A0A9D1DQ39_9FIRM</name>
<reference evidence="13" key="2">
    <citation type="journal article" date="2021" name="PeerJ">
        <title>Extensive microbial diversity within the chicken gut microbiome revealed by metagenomics and culture.</title>
        <authorList>
            <person name="Gilroy R."/>
            <person name="Ravi A."/>
            <person name="Getino M."/>
            <person name="Pursley I."/>
            <person name="Horton D.L."/>
            <person name="Alikhan N.F."/>
            <person name="Baker D."/>
            <person name="Gharbi K."/>
            <person name="Hall N."/>
            <person name="Watson M."/>
            <person name="Adriaenssens E.M."/>
            <person name="Foster-Nyarko E."/>
            <person name="Jarju S."/>
            <person name="Secka A."/>
            <person name="Antonio M."/>
            <person name="Oren A."/>
            <person name="Chaudhuri R.R."/>
            <person name="La Ragione R."/>
            <person name="Hildebrand F."/>
            <person name="Pallen M.J."/>
        </authorList>
    </citation>
    <scope>NUCLEOTIDE SEQUENCE</scope>
    <source>
        <strain evidence="13">ChiSjej1B19-7085</strain>
    </source>
</reference>
<dbReference type="CDD" id="cd07304">
    <property type="entry name" value="Chorismate_synthase"/>
    <property type="match status" value="1"/>
</dbReference>
<feature type="region of interest" description="Disordered" evidence="12">
    <location>
        <begin position="46"/>
        <end position="65"/>
    </location>
</feature>
<dbReference type="HAMAP" id="MF_00300">
    <property type="entry name" value="Chorismate_synth"/>
    <property type="match status" value="1"/>
</dbReference>
<evidence type="ECO:0000256" key="10">
    <source>
        <dbReference type="ARBA" id="ARBA00023239"/>
    </source>
</evidence>
<comment type="caution">
    <text evidence="13">The sequence shown here is derived from an EMBL/GenBank/DDBJ whole genome shotgun (WGS) entry which is preliminary data.</text>
</comment>
<evidence type="ECO:0000256" key="4">
    <source>
        <dbReference type="ARBA" id="ARBA00022605"/>
    </source>
</evidence>
<dbReference type="NCBIfam" id="NF003793">
    <property type="entry name" value="PRK05382.1"/>
    <property type="match status" value="1"/>
</dbReference>
<dbReference type="GO" id="GO:0004107">
    <property type="term" value="F:chorismate synthase activity"/>
    <property type="evidence" value="ECO:0007669"/>
    <property type="project" value="UniProtKB-UniRule"/>
</dbReference>
<dbReference type="InterPro" id="IPR035904">
    <property type="entry name" value="Chorismate_synth_AroC_sf"/>
</dbReference>
<keyword evidence="8 11" id="KW-0521">NADP</keyword>
<evidence type="ECO:0000256" key="3">
    <source>
        <dbReference type="ARBA" id="ARBA00013036"/>
    </source>
</evidence>
<dbReference type="Proteomes" id="UP000886785">
    <property type="component" value="Unassembled WGS sequence"/>
</dbReference>
<keyword evidence="7 11" id="KW-0274">FAD</keyword>
<evidence type="ECO:0000313" key="14">
    <source>
        <dbReference type="Proteomes" id="UP000886785"/>
    </source>
</evidence>
<evidence type="ECO:0000256" key="11">
    <source>
        <dbReference type="HAMAP-Rule" id="MF_00300"/>
    </source>
</evidence>
<organism evidence="13 14">
    <name type="scientific">Candidatus Gallacutalibacter pullicola</name>
    <dbReference type="NCBI Taxonomy" id="2840830"/>
    <lineage>
        <taxon>Bacteria</taxon>
        <taxon>Bacillati</taxon>
        <taxon>Bacillota</taxon>
        <taxon>Clostridia</taxon>
        <taxon>Eubacteriales</taxon>
        <taxon>Candidatus Gallacutalibacter</taxon>
    </lineage>
</organism>
<comment type="catalytic activity">
    <reaction evidence="11">
        <text>5-O-(1-carboxyvinyl)-3-phosphoshikimate = chorismate + phosphate</text>
        <dbReference type="Rhea" id="RHEA:21020"/>
        <dbReference type="ChEBI" id="CHEBI:29748"/>
        <dbReference type="ChEBI" id="CHEBI:43474"/>
        <dbReference type="ChEBI" id="CHEBI:57701"/>
        <dbReference type="EC" id="4.2.3.5"/>
    </reaction>
</comment>
<dbReference type="GO" id="GO:0009073">
    <property type="term" value="P:aromatic amino acid family biosynthetic process"/>
    <property type="evidence" value="ECO:0007669"/>
    <property type="project" value="UniProtKB-KW"/>
</dbReference>
<dbReference type="InterPro" id="IPR020541">
    <property type="entry name" value="Chorismate_synthase_CS"/>
</dbReference>
<feature type="binding site" evidence="11">
    <location>
        <position position="289"/>
    </location>
    <ligand>
        <name>FMN</name>
        <dbReference type="ChEBI" id="CHEBI:58210"/>
    </ligand>
</feature>
<dbReference type="SUPFAM" id="SSF103263">
    <property type="entry name" value="Chorismate synthase, AroC"/>
    <property type="match status" value="1"/>
</dbReference>
<comment type="cofactor">
    <cofactor evidence="11">
        <name>FMNH2</name>
        <dbReference type="ChEBI" id="CHEBI:57618"/>
    </cofactor>
    <text evidence="11">Reduced FMN (FMNH(2)).</text>
</comment>
<dbReference type="EC" id="4.2.3.5" evidence="3 11"/>
<evidence type="ECO:0000256" key="5">
    <source>
        <dbReference type="ARBA" id="ARBA00022630"/>
    </source>
</evidence>
<feature type="binding site" evidence="11">
    <location>
        <position position="53"/>
    </location>
    <ligand>
        <name>NADP(+)</name>
        <dbReference type="ChEBI" id="CHEBI:58349"/>
    </ligand>
</feature>